<evidence type="ECO:0000256" key="1">
    <source>
        <dbReference type="ARBA" id="ARBA00000900"/>
    </source>
</evidence>
<dbReference type="UniPathway" id="UPA00143"/>
<evidence type="ECO:0000259" key="13">
    <source>
        <dbReference type="PROSITE" id="PS50089"/>
    </source>
</evidence>
<sequence>MVKFSATGKKRSSDTVITPRCYSDDDVEEDDEQVCLQSKRLKVETGESSSSSIGKQNDLSGDELITVRLDPDVLDCSICFEPLVPPVFQCNNGHICCSTCCRKMKNKCPSCSCLMGTGSSSRCLAVEKILESIRITCPYAPNGCRESFNYAEFQRHKASCMYSPCCCPVSDCNFEGSLERLSSHCNTMHRESIIQVELNSPMTISLDRDKPITILHGNNSEYVGAVYILHNNNSKSVGGCFITLTAIYPGIQEGVKYKLIAKCRDSSLQLKASIVSTKHWTGVSPSKDFLLVPHDFFDTTGLLNLNLLITWSD</sequence>
<feature type="domain" description="SIAH-type" evidence="14">
    <location>
        <begin position="132"/>
        <end position="190"/>
    </location>
</feature>
<dbReference type="Gene3D" id="3.30.40.10">
    <property type="entry name" value="Zinc/RING finger domain, C3HC4 (zinc finger)"/>
    <property type="match status" value="1"/>
</dbReference>
<keyword evidence="7 11" id="KW-0863">Zinc-finger</keyword>
<dbReference type="SUPFAM" id="SSF49599">
    <property type="entry name" value="TRAF domain-like"/>
    <property type="match status" value="1"/>
</dbReference>
<evidence type="ECO:0000313" key="16">
    <source>
        <dbReference type="Proteomes" id="UP000036987"/>
    </source>
</evidence>
<evidence type="ECO:0000256" key="9">
    <source>
        <dbReference type="ARBA" id="ARBA00022833"/>
    </source>
</evidence>
<organism evidence="15 16">
    <name type="scientific">Zostera marina</name>
    <name type="common">Eelgrass</name>
    <dbReference type="NCBI Taxonomy" id="29655"/>
    <lineage>
        <taxon>Eukaryota</taxon>
        <taxon>Viridiplantae</taxon>
        <taxon>Streptophyta</taxon>
        <taxon>Embryophyta</taxon>
        <taxon>Tracheophyta</taxon>
        <taxon>Spermatophyta</taxon>
        <taxon>Magnoliopsida</taxon>
        <taxon>Liliopsida</taxon>
        <taxon>Zosteraceae</taxon>
        <taxon>Zostera</taxon>
    </lineage>
</organism>
<comment type="function">
    <text evidence="10">E3 ubiquitin-protein ligase that mediates ubiquitination and subsequent proteasomal degradation of target proteins. E3 ubiquitin ligases accept ubiquitin from an E2 ubiquitin-conjugating enzyme in the form of a thioester and then directly transfers the ubiquitin to targeted substrates. It probably triggers the ubiquitin-mediated degradation of different substrates.</text>
</comment>
<evidence type="ECO:0000259" key="14">
    <source>
        <dbReference type="PROSITE" id="PS51081"/>
    </source>
</evidence>
<dbReference type="GO" id="GO:0061630">
    <property type="term" value="F:ubiquitin protein ligase activity"/>
    <property type="evidence" value="ECO:0007669"/>
    <property type="project" value="UniProtKB-EC"/>
</dbReference>
<evidence type="ECO:0000256" key="7">
    <source>
        <dbReference type="ARBA" id="ARBA00022771"/>
    </source>
</evidence>
<feature type="domain" description="RING-type" evidence="13">
    <location>
        <begin position="76"/>
        <end position="112"/>
    </location>
</feature>
<protein>
    <recommendedName>
        <fullName evidence="4">RING-type E3 ubiquitin transferase</fullName>
        <ecNumber evidence="4">2.3.2.27</ecNumber>
    </recommendedName>
</protein>
<dbReference type="InterPro" id="IPR044286">
    <property type="entry name" value="SINL_plant"/>
</dbReference>
<evidence type="ECO:0000256" key="10">
    <source>
        <dbReference type="ARBA" id="ARBA00024004"/>
    </source>
</evidence>
<keyword evidence="5" id="KW-0808">Transferase</keyword>
<dbReference type="InterPro" id="IPR013083">
    <property type="entry name" value="Znf_RING/FYVE/PHD"/>
</dbReference>
<accession>A0A0K9PS33</accession>
<dbReference type="Proteomes" id="UP000036987">
    <property type="component" value="Unassembled WGS sequence"/>
</dbReference>
<dbReference type="PANTHER" id="PTHR46632:SF16">
    <property type="entry name" value="E3 UBIQUITIN-PROTEIN LIGASE SINA-LIKE 10"/>
    <property type="match status" value="1"/>
</dbReference>
<reference evidence="16" key="1">
    <citation type="journal article" date="2016" name="Nature">
        <title>The genome of the seagrass Zostera marina reveals angiosperm adaptation to the sea.</title>
        <authorList>
            <person name="Olsen J.L."/>
            <person name="Rouze P."/>
            <person name="Verhelst B."/>
            <person name="Lin Y.-C."/>
            <person name="Bayer T."/>
            <person name="Collen J."/>
            <person name="Dattolo E."/>
            <person name="De Paoli E."/>
            <person name="Dittami S."/>
            <person name="Maumus F."/>
            <person name="Michel G."/>
            <person name="Kersting A."/>
            <person name="Lauritano C."/>
            <person name="Lohaus R."/>
            <person name="Toepel M."/>
            <person name="Tonon T."/>
            <person name="Vanneste K."/>
            <person name="Amirebrahimi M."/>
            <person name="Brakel J."/>
            <person name="Bostroem C."/>
            <person name="Chovatia M."/>
            <person name="Grimwood J."/>
            <person name="Jenkins J.W."/>
            <person name="Jueterbock A."/>
            <person name="Mraz A."/>
            <person name="Stam W.T."/>
            <person name="Tice H."/>
            <person name="Bornberg-Bauer E."/>
            <person name="Green P.J."/>
            <person name="Pearson G.A."/>
            <person name="Procaccini G."/>
            <person name="Duarte C.M."/>
            <person name="Schmutz J."/>
            <person name="Reusch T.B.H."/>
            <person name="Van de Peer Y."/>
        </authorList>
    </citation>
    <scope>NUCLEOTIDE SEQUENCE [LARGE SCALE GENOMIC DNA]</scope>
    <source>
        <strain evidence="16">cv. Finnish</strain>
    </source>
</reference>
<evidence type="ECO:0000256" key="6">
    <source>
        <dbReference type="ARBA" id="ARBA00022723"/>
    </source>
</evidence>
<evidence type="ECO:0000256" key="3">
    <source>
        <dbReference type="ARBA" id="ARBA00009119"/>
    </source>
</evidence>
<evidence type="ECO:0000256" key="11">
    <source>
        <dbReference type="PROSITE-ProRule" id="PRU00455"/>
    </source>
</evidence>
<dbReference type="PANTHER" id="PTHR46632">
    <property type="entry name" value="E3 UBIQUITIN-PROTEIN LIGASE SINA-LIKE 4"/>
    <property type="match status" value="1"/>
</dbReference>
<evidence type="ECO:0000313" key="15">
    <source>
        <dbReference type="EMBL" id="KMZ71754.1"/>
    </source>
</evidence>
<dbReference type="GO" id="GO:0016567">
    <property type="term" value="P:protein ubiquitination"/>
    <property type="evidence" value="ECO:0007669"/>
    <property type="project" value="UniProtKB-UniPathway"/>
</dbReference>
<gene>
    <name evidence="15" type="ORF">ZOSMA_176G00330</name>
</gene>
<comment type="caution">
    <text evidence="15">The sequence shown here is derived from an EMBL/GenBank/DDBJ whole genome shotgun (WGS) entry which is preliminary data.</text>
</comment>
<dbReference type="InterPro" id="IPR049548">
    <property type="entry name" value="Sina-like_RING"/>
</dbReference>
<dbReference type="PROSITE" id="PS50089">
    <property type="entry name" value="ZF_RING_2"/>
    <property type="match status" value="1"/>
</dbReference>
<evidence type="ECO:0000256" key="12">
    <source>
        <dbReference type="SAM" id="MobiDB-lite"/>
    </source>
</evidence>
<evidence type="ECO:0000256" key="8">
    <source>
        <dbReference type="ARBA" id="ARBA00022786"/>
    </source>
</evidence>
<dbReference type="Pfam" id="PF21361">
    <property type="entry name" value="Sina_ZnF"/>
    <property type="match status" value="1"/>
</dbReference>
<name>A0A0K9PS33_ZOSMR</name>
<keyword evidence="6" id="KW-0479">Metal-binding</keyword>
<dbReference type="STRING" id="29655.A0A0K9PS33"/>
<evidence type="ECO:0000256" key="4">
    <source>
        <dbReference type="ARBA" id="ARBA00012483"/>
    </source>
</evidence>
<dbReference type="OrthoDB" id="4788989at2759"/>
<dbReference type="PROSITE" id="PS51081">
    <property type="entry name" value="ZF_SIAH"/>
    <property type="match status" value="1"/>
</dbReference>
<dbReference type="EMBL" id="LFYR01000661">
    <property type="protein sequence ID" value="KMZ71754.1"/>
    <property type="molecule type" value="Genomic_DNA"/>
</dbReference>
<keyword evidence="8" id="KW-0833">Ubl conjugation pathway</keyword>
<evidence type="ECO:0000256" key="2">
    <source>
        <dbReference type="ARBA" id="ARBA00004906"/>
    </source>
</evidence>
<comment type="pathway">
    <text evidence="2">Protein modification; protein ubiquitination.</text>
</comment>
<dbReference type="AlphaFoldDB" id="A0A0K9PS33"/>
<dbReference type="InterPro" id="IPR001841">
    <property type="entry name" value="Znf_RING"/>
</dbReference>
<comment type="catalytic activity">
    <reaction evidence="1">
        <text>S-ubiquitinyl-[E2 ubiquitin-conjugating enzyme]-L-cysteine + [acceptor protein]-L-lysine = [E2 ubiquitin-conjugating enzyme]-L-cysteine + N(6)-ubiquitinyl-[acceptor protein]-L-lysine.</text>
        <dbReference type="EC" id="2.3.2.27"/>
    </reaction>
</comment>
<proteinExistence type="inferred from homology"/>
<dbReference type="Pfam" id="PF21362">
    <property type="entry name" value="Sina_RING"/>
    <property type="match status" value="1"/>
</dbReference>
<dbReference type="EC" id="2.3.2.27" evidence="4"/>
<dbReference type="InterPro" id="IPR013010">
    <property type="entry name" value="Znf_SIAH"/>
</dbReference>
<feature type="region of interest" description="Disordered" evidence="12">
    <location>
        <begin position="1"/>
        <end position="27"/>
    </location>
</feature>
<evidence type="ECO:0000256" key="5">
    <source>
        <dbReference type="ARBA" id="ARBA00022679"/>
    </source>
</evidence>
<keyword evidence="9" id="KW-0862">Zinc</keyword>
<dbReference type="CDD" id="cd16571">
    <property type="entry name" value="RING-HC_SIAHs"/>
    <property type="match status" value="1"/>
</dbReference>
<comment type="similarity">
    <text evidence="3">Belongs to the SINA (Seven in absentia) family.</text>
</comment>
<dbReference type="GO" id="GO:0008270">
    <property type="term" value="F:zinc ion binding"/>
    <property type="evidence" value="ECO:0007669"/>
    <property type="project" value="UniProtKB-KW"/>
</dbReference>
<dbReference type="OMA" id="SCSYAKW"/>
<keyword evidence="16" id="KW-1185">Reference proteome</keyword>